<accession>A0AAW0EVI9</accession>
<dbReference type="EMBL" id="JAECZO010000141">
    <property type="protein sequence ID" value="KAK7198280.1"/>
    <property type="molecule type" value="Genomic_DNA"/>
</dbReference>
<feature type="compositionally biased region" description="Basic and acidic residues" evidence="1">
    <location>
        <begin position="239"/>
        <end position="253"/>
    </location>
</feature>
<feature type="region of interest" description="Disordered" evidence="1">
    <location>
        <begin position="207"/>
        <end position="253"/>
    </location>
</feature>
<reference evidence="2 3" key="1">
    <citation type="journal article" date="2021" name="MBio">
        <title>A New Model Trypanosomatid, Novymonas esmeraldas: Genomic Perception of Its 'Candidatus Pandoraea novymonadis' Endosymbiont.</title>
        <authorList>
            <person name="Zakharova A."/>
            <person name="Saura A."/>
            <person name="Butenko A."/>
            <person name="Podesvova L."/>
            <person name="Warmusova S."/>
            <person name="Kostygov A.Y."/>
            <person name="Nenarokova A."/>
            <person name="Lukes J."/>
            <person name="Opperdoes F.R."/>
            <person name="Yurchenko V."/>
        </authorList>
    </citation>
    <scope>NUCLEOTIDE SEQUENCE [LARGE SCALE GENOMIC DNA]</scope>
    <source>
        <strain evidence="2 3">E262AT.01</strain>
    </source>
</reference>
<proteinExistence type="predicted"/>
<comment type="caution">
    <text evidence="2">The sequence shown here is derived from an EMBL/GenBank/DDBJ whole genome shotgun (WGS) entry which is preliminary data.</text>
</comment>
<feature type="compositionally biased region" description="Low complexity" evidence="1">
    <location>
        <begin position="28"/>
        <end position="41"/>
    </location>
</feature>
<evidence type="ECO:0000256" key="1">
    <source>
        <dbReference type="SAM" id="MobiDB-lite"/>
    </source>
</evidence>
<feature type="region of interest" description="Disordered" evidence="1">
    <location>
        <begin position="1"/>
        <end position="99"/>
    </location>
</feature>
<dbReference type="Proteomes" id="UP001430356">
    <property type="component" value="Unassembled WGS sequence"/>
</dbReference>
<evidence type="ECO:0000313" key="2">
    <source>
        <dbReference type="EMBL" id="KAK7198280.1"/>
    </source>
</evidence>
<feature type="region of interest" description="Disordered" evidence="1">
    <location>
        <begin position="157"/>
        <end position="186"/>
    </location>
</feature>
<evidence type="ECO:0000313" key="3">
    <source>
        <dbReference type="Proteomes" id="UP001430356"/>
    </source>
</evidence>
<feature type="compositionally biased region" description="Low complexity" evidence="1">
    <location>
        <begin position="164"/>
        <end position="186"/>
    </location>
</feature>
<keyword evidence="3" id="KW-1185">Reference proteome</keyword>
<organism evidence="2 3">
    <name type="scientific">Novymonas esmeraldas</name>
    <dbReference type="NCBI Taxonomy" id="1808958"/>
    <lineage>
        <taxon>Eukaryota</taxon>
        <taxon>Discoba</taxon>
        <taxon>Euglenozoa</taxon>
        <taxon>Kinetoplastea</taxon>
        <taxon>Metakinetoplastina</taxon>
        <taxon>Trypanosomatida</taxon>
        <taxon>Trypanosomatidae</taxon>
        <taxon>Novymonas</taxon>
    </lineage>
</organism>
<sequence length="253" mass="26243">MSQQPQDPPHGRSGPSASPHSHTQRPYGAAAANSGSAGAWGAPPPRRGGFMDGRGRGYGPRQHSAGGGDRRPFHAALGPGGGMLPPASLMEDAPRTKLSSYVTPHDAVQAQPAQHGATVVRSGSAATEGGSILFFSSVQKKGGAFTATERETYAQLHRSRAIPNVNRGRNAGNASGSGVSARSVARQYADLEKDREAVALAQATTAVAGAKRTRFALPASSSSSSEAESEREEEDSDGEERHGEAPLKRRLAD</sequence>
<gene>
    <name evidence="2" type="ORF">NESM_000785500</name>
</gene>
<name>A0AAW0EVI9_9TRYP</name>
<protein>
    <submittedName>
        <fullName evidence="2">Uncharacterized protein</fullName>
    </submittedName>
</protein>
<feature type="compositionally biased region" description="Acidic residues" evidence="1">
    <location>
        <begin position="227"/>
        <end position="238"/>
    </location>
</feature>
<dbReference type="AlphaFoldDB" id="A0AAW0EVI9"/>